<dbReference type="Proteomes" id="UP000053660">
    <property type="component" value="Unassembled WGS sequence"/>
</dbReference>
<sequence>MELVYHRSDSFAEHRICIRSLKQKLLSSMVWKMPSSTQPALTQTEESSSNLQVSMSALSNISLRERPTIDSTITKFHRYFCSILRIGGGGGGMDL</sequence>
<evidence type="ECO:0000313" key="2">
    <source>
        <dbReference type="Proteomes" id="UP000053660"/>
    </source>
</evidence>
<accession>A0A0B1SHJ7</accession>
<reference evidence="1 2" key="1">
    <citation type="submission" date="2014-03" db="EMBL/GenBank/DDBJ databases">
        <title>Draft genome of the hookworm Oesophagostomum dentatum.</title>
        <authorList>
            <person name="Mitreva M."/>
        </authorList>
    </citation>
    <scope>NUCLEOTIDE SEQUENCE [LARGE SCALE GENOMIC DNA]</scope>
    <source>
        <strain evidence="1 2">OD-Hann</strain>
    </source>
</reference>
<dbReference type="AlphaFoldDB" id="A0A0B1SHJ7"/>
<name>A0A0B1SHJ7_OESDE</name>
<organism evidence="1 2">
    <name type="scientific">Oesophagostomum dentatum</name>
    <name type="common">Nodular worm</name>
    <dbReference type="NCBI Taxonomy" id="61180"/>
    <lineage>
        <taxon>Eukaryota</taxon>
        <taxon>Metazoa</taxon>
        <taxon>Ecdysozoa</taxon>
        <taxon>Nematoda</taxon>
        <taxon>Chromadorea</taxon>
        <taxon>Rhabditida</taxon>
        <taxon>Rhabditina</taxon>
        <taxon>Rhabditomorpha</taxon>
        <taxon>Strongyloidea</taxon>
        <taxon>Strongylidae</taxon>
        <taxon>Oesophagostomum</taxon>
    </lineage>
</organism>
<keyword evidence="2" id="KW-1185">Reference proteome</keyword>
<dbReference type="EMBL" id="KN573761">
    <property type="protein sequence ID" value="KHJ83376.1"/>
    <property type="molecule type" value="Genomic_DNA"/>
</dbReference>
<gene>
    <name evidence="1" type="ORF">OESDEN_16927</name>
</gene>
<proteinExistence type="predicted"/>
<protein>
    <submittedName>
        <fullName evidence="1">Uncharacterized protein</fullName>
    </submittedName>
</protein>
<evidence type="ECO:0000313" key="1">
    <source>
        <dbReference type="EMBL" id="KHJ83376.1"/>
    </source>
</evidence>